<evidence type="ECO:0000313" key="2">
    <source>
        <dbReference type="EMBL" id="MER0429568.1"/>
    </source>
</evidence>
<evidence type="ECO:0000259" key="1">
    <source>
        <dbReference type="Pfam" id="PF22740"/>
    </source>
</evidence>
<dbReference type="InterPro" id="IPR053931">
    <property type="entry name" value="RapZ_C"/>
</dbReference>
<gene>
    <name evidence="2" type="ORF">ABR748_36075</name>
</gene>
<dbReference type="PANTHER" id="PTHR30448:SF0">
    <property type="entry name" value="RNASE ADAPTER PROTEIN RAPZ"/>
    <property type="match status" value="1"/>
</dbReference>
<reference evidence="2 3" key="1">
    <citation type="submission" date="2024-01" db="EMBL/GenBank/DDBJ databases">
        <title>Metagenomic exploration of the rhizosphere soil microbial community and their significance in facilitating the development of wild simulated ginseng.</title>
        <authorList>
            <person name="Huang J."/>
        </authorList>
    </citation>
    <scope>NUCLEOTIDE SEQUENCE [LARGE SCALE GENOMIC DNA]</scope>
    <source>
        <strain evidence="2 3">WY141</strain>
    </source>
</reference>
<dbReference type="Pfam" id="PF22740">
    <property type="entry name" value="PapZ_C"/>
    <property type="match status" value="1"/>
</dbReference>
<proteinExistence type="predicted"/>
<comment type="caution">
    <text evidence="2">The sequence shown here is derived from an EMBL/GenBank/DDBJ whole genome shotgun (WGS) entry which is preliminary data.</text>
</comment>
<keyword evidence="3" id="KW-1185">Reference proteome</keyword>
<name>A0ABV1QEL3_STRMI</name>
<dbReference type="RefSeq" id="WP_350241575.1">
    <property type="nucleotide sequence ID" value="NZ_JBEJUE010000064.1"/>
</dbReference>
<accession>A0ABV1QEL3</accession>
<evidence type="ECO:0000313" key="3">
    <source>
        <dbReference type="Proteomes" id="UP001456562"/>
    </source>
</evidence>
<dbReference type="InterPro" id="IPR005337">
    <property type="entry name" value="RapZ-like"/>
</dbReference>
<organism evidence="2 3">
    <name type="scientific">Streptomyces microflavus</name>
    <name type="common">Streptomyces lipmanii</name>
    <dbReference type="NCBI Taxonomy" id="1919"/>
    <lineage>
        <taxon>Bacteria</taxon>
        <taxon>Bacillati</taxon>
        <taxon>Actinomycetota</taxon>
        <taxon>Actinomycetes</taxon>
        <taxon>Kitasatosporales</taxon>
        <taxon>Streptomycetaceae</taxon>
        <taxon>Streptomyces</taxon>
    </lineage>
</organism>
<feature type="domain" description="RapZ C-terminal" evidence="1">
    <location>
        <begin position="19"/>
        <end position="138"/>
    </location>
</feature>
<sequence>MSPTRLGPRRPSLGLVQTVVVSYGDGHHDTPRGDALRIDTRPLRNPPTDPVVRERMLHSTGLDPHVQAYVRATPGFERIVQRGLDHALALLALPGRRFRVDIHVTCGGGRHRSVVVAEELAARLRAAGIGVETEHRHVDRPVLP</sequence>
<dbReference type="Proteomes" id="UP001456562">
    <property type="component" value="Unassembled WGS sequence"/>
</dbReference>
<dbReference type="EMBL" id="JBEJUE010000064">
    <property type="protein sequence ID" value="MER0429568.1"/>
    <property type="molecule type" value="Genomic_DNA"/>
</dbReference>
<protein>
    <submittedName>
        <fullName evidence="2">RNase adapter RapZ</fullName>
    </submittedName>
</protein>
<dbReference type="PANTHER" id="PTHR30448">
    <property type="entry name" value="RNASE ADAPTER PROTEIN RAPZ"/>
    <property type="match status" value="1"/>
</dbReference>